<reference evidence="3 4" key="1">
    <citation type="journal article" date="2020" name="bioRxiv">
        <title>Sequence and annotation of 42 cannabis genomes reveals extensive copy number variation in cannabinoid synthesis and pathogen resistance genes.</title>
        <authorList>
            <person name="Mckernan K.J."/>
            <person name="Helbert Y."/>
            <person name="Kane L.T."/>
            <person name="Ebling H."/>
            <person name="Zhang L."/>
            <person name="Liu B."/>
            <person name="Eaton Z."/>
            <person name="Mclaughlin S."/>
            <person name="Kingan S."/>
            <person name="Baybayan P."/>
            <person name="Concepcion G."/>
            <person name="Jordan M."/>
            <person name="Riva A."/>
            <person name="Barbazuk W."/>
            <person name="Harkins T."/>
        </authorList>
    </citation>
    <scope>NUCLEOTIDE SEQUENCE [LARGE SCALE GENOMIC DNA]</scope>
    <source>
        <strain evidence="3 4">cv. Jamaican Lion 4</strain>
        <strain evidence="1">Father</strain>
        <strain evidence="2">Mother</strain>
        <tissue evidence="1">Leaf</tissue>
    </source>
</reference>
<dbReference type="Proteomes" id="UP000525078">
    <property type="component" value="Unassembled WGS sequence"/>
</dbReference>
<evidence type="ECO:0000313" key="1">
    <source>
        <dbReference type="EMBL" id="KAF4384449.1"/>
    </source>
</evidence>
<gene>
    <name evidence="2" type="ORF">F8388_012726</name>
    <name evidence="1" type="ORF">G4B88_028523</name>
</gene>
<dbReference type="Proteomes" id="UP000583929">
    <property type="component" value="Unassembled WGS sequence"/>
</dbReference>
<accession>A0A7J6GQS8</accession>
<dbReference type="EMBL" id="JAATIQ010000092">
    <property type="protein sequence ID" value="KAF4384449.1"/>
    <property type="molecule type" value="Genomic_DNA"/>
</dbReference>
<dbReference type="EMBL" id="JAATIP010000019">
    <property type="protein sequence ID" value="KAF4392270.1"/>
    <property type="molecule type" value="Genomic_DNA"/>
</dbReference>
<dbReference type="AlphaFoldDB" id="A0A7J6GQS8"/>
<comment type="caution">
    <text evidence="1">The sequence shown here is derived from an EMBL/GenBank/DDBJ whole genome shotgun (WGS) entry which is preliminary data.</text>
</comment>
<protein>
    <submittedName>
        <fullName evidence="1">Uncharacterized protein</fullName>
    </submittedName>
</protein>
<name>A0A7J6GQS8_CANSA</name>
<evidence type="ECO:0000313" key="2">
    <source>
        <dbReference type="EMBL" id="KAF4392270.1"/>
    </source>
</evidence>
<keyword evidence="4" id="KW-1185">Reference proteome</keyword>
<organism evidence="1 4">
    <name type="scientific">Cannabis sativa</name>
    <name type="common">Hemp</name>
    <name type="synonym">Marijuana</name>
    <dbReference type="NCBI Taxonomy" id="3483"/>
    <lineage>
        <taxon>Eukaryota</taxon>
        <taxon>Viridiplantae</taxon>
        <taxon>Streptophyta</taxon>
        <taxon>Embryophyta</taxon>
        <taxon>Tracheophyta</taxon>
        <taxon>Spermatophyta</taxon>
        <taxon>Magnoliopsida</taxon>
        <taxon>eudicotyledons</taxon>
        <taxon>Gunneridae</taxon>
        <taxon>Pentapetalae</taxon>
        <taxon>rosids</taxon>
        <taxon>fabids</taxon>
        <taxon>Rosales</taxon>
        <taxon>Cannabaceae</taxon>
        <taxon>Cannabis</taxon>
    </lineage>
</organism>
<proteinExistence type="predicted"/>
<sequence>MDDRVSWGLGEGFWVWARVSGFGDPLSSSPKLLLKLLYQILVQHERLSKNIRINWRVRSKHGISNGNDSGILAPKAGESQGGSLSDIELEVNHSYGEDEDVSLVEKLSEESVTVLVRRNEPHVQRSLSDEQDFRGTRGAKSIRARDIPSVLSPGRLSTNTAVTLEPTALSVFPGMLIPEKKKSSAFTISGFLQNLPFTNTVTKTQ</sequence>
<evidence type="ECO:0000313" key="4">
    <source>
        <dbReference type="Proteomes" id="UP000583929"/>
    </source>
</evidence>
<evidence type="ECO:0000313" key="3">
    <source>
        <dbReference type="Proteomes" id="UP000525078"/>
    </source>
</evidence>